<dbReference type="RefSeq" id="XP_005419963.1">
    <property type="nucleotide sequence ID" value="XM_005419906.2"/>
</dbReference>
<evidence type="ECO:0000313" key="1">
    <source>
        <dbReference type="Proteomes" id="UP000504602"/>
    </source>
</evidence>
<sequence length="44" mass="5238">PRFCSGGKEKRIARYPYEWTLLERDRRLSGVNKHYVSKGLENIN</sequence>
<feature type="non-terminal residue" evidence="2">
    <location>
        <position position="1"/>
    </location>
</feature>
<name>A0A6I9HF74_GEOFO</name>
<reference evidence="2" key="1">
    <citation type="submission" date="2025-08" db="UniProtKB">
        <authorList>
            <consortium name="RefSeq"/>
        </authorList>
    </citation>
    <scope>IDENTIFICATION</scope>
</reference>
<dbReference type="KEGG" id="gfr:102039347"/>
<dbReference type="AlphaFoldDB" id="A0A6I9HF74"/>
<gene>
    <name evidence="2" type="primary">NDUFA1</name>
</gene>
<evidence type="ECO:0000313" key="2">
    <source>
        <dbReference type="RefSeq" id="XP_005419963.1"/>
    </source>
</evidence>
<dbReference type="CTD" id="4694"/>
<dbReference type="Proteomes" id="UP000504602">
    <property type="component" value="Unplaced"/>
</dbReference>
<dbReference type="InterPro" id="IPR017384">
    <property type="entry name" value="NADH_Ub_cplx-1_asu_su-1"/>
</dbReference>
<organism evidence="1 2">
    <name type="scientific">Geospiza fortis</name>
    <name type="common">Medium ground-finch</name>
    <dbReference type="NCBI Taxonomy" id="48883"/>
    <lineage>
        <taxon>Eukaryota</taxon>
        <taxon>Metazoa</taxon>
        <taxon>Chordata</taxon>
        <taxon>Craniata</taxon>
        <taxon>Vertebrata</taxon>
        <taxon>Euteleostomi</taxon>
        <taxon>Archelosauria</taxon>
        <taxon>Archosauria</taxon>
        <taxon>Dinosauria</taxon>
        <taxon>Saurischia</taxon>
        <taxon>Theropoda</taxon>
        <taxon>Coelurosauria</taxon>
        <taxon>Aves</taxon>
        <taxon>Neognathae</taxon>
        <taxon>Neoaves</taxon>
        <taxon>Telluraves</taxon>
        <taxon>Australaves</taxon>
        <taxon>Passeriformes</taxon>
        <taxon>Thraupidae</taxon>
        <taxon>Geospiza</taxon>
    </lineage>
</organism>
<proteinExistence type="predicted"/>
<keyword evidence="1" id="KW-1185">Reference proteome</keyword>
<dbReference type="InParanoid" id="A0A6I9HF74"/>
<protein>
    <submittedName>
        <fullName evidence="2">NADH dehydrogenase [ubiquinone] 1 alpha subcomplex subunit 1</fullName>
    </submittedName>
</protein>
<accession>A0A6I9HF74</accession>
<dbReference type="GeneID" id="102039347"/>
<dbReference type="Pfam" id="PF15879">
    <property type="entry name" value="MWFE"/>
    <property type="match status" value="1"/>
</dbReference>
<dbReference type="OrthoDB" id="1920692at2759"/>